<dbReference type="KEGG" id="capn:CBG49_12975"/>
<dbReference type="RefSeq" id="WP_088594799.1">
    <property type="nucleotide sequence ID" value="NZ_CP022022.1"/>
</dbReference>
<proteinExistence type="predicted"/>
<dbReference type="EMBL" id="CP022022">
    <property type="protein sequence ID" value="ASF43921.1"/>
    <property type="molecule type" value="Genomic_DNA"/>
</dbReference>
<sequence>MKNITIIIERSNDFYWAYAENVEGISAGGETVQEAKNGIFEAIALQKELGNFPYNNYQFTYKYDTESLLQYFKGIISNPAFERLTGINQKLIHQYAVGLKKPRTAQRQKIQDGLHKLGAELLSIQL</sequence>
<dbReference type="SUPFAM" id="SSF143100">
    <property type="entry name" value="TTHA1013/TTHA0281-like"/>
    <property type="match status" value="1"/>
</dbReference>
<dbReference type="AlphaFoldDB" id="A0A1Z4BRI7"/>
<organism evidence="1 2">
    <name type="scientific">Capnocytophaga endodontalis</name>
    <dbReference type="NCBI Taxonomy" id="2708117"/>
    <lineage>
        <taxon>Bacteria</taxon>
        <taxon>Pseudomonadati</taxon>
        <taxon>Bacteroidota</taxon>
        <taxon>Flavobacteriia</taxon>
        <taxon>Flavobacteriales</taxon>
        <taxon>Flavobacteriaceae</taxon>
        <taxon>Capnocytophaga</taxon>
    </lineage>
</organism>
<reference evidence="2" key="1">
    <citation type="submission" date="2017-06" db="EMBL/GenBank/DDBJ databases">
        <title>Complete genome sequence of Capnocytophaga sp. KCOM 1579 (=ChDC OS43) isolated from a human refractory periapical abscess lesion.</title>
        <authorList>
            <person name="Kook J.-K."/>
            <person name="Park S.-N."/>
            <person name="Lim Y.K."/>
            <person name="Roh H."/>
        </authorList>
    </citation>
    <scope>NUCLEOTIDE SEQUENCE [LARGE SCALE GENOMIC DNA]</scope>
    <source>
        <strain evidence="2">ChDC OS43</strain>
    </source>
</reference>
<dbReference type="Proteomes" id="UP000197007">
    <property type="component" value="Chromosome"/>
</dbReference>
<protein>
    <submittedName>
        <fullName evidence="1">HicB family protein</fullName>
    </submittedName>
</protein>
<accession>A0A1Z4BRI7</accession>
<name>A0A1Z4BRI7_9FLAO</name>
<gene>
    <name evidence="1" type="ORF">CBG49_12975</name>
</gene>
<evidence type="ECO:0000313" key="2">
    <source>
        <dbReference type="Proteomes" id="UP000197007"/>
    </source>
</evidence>
<evidence type="ECO:0000313" key="1">
    <source>
        <dbReference type="EMBL" id="ASF43921.1"/>
    </source>
</evidence>
<keyword evidence="2" id="KW-1185">Reference proteome</keyword>
<dbReference type="InterPro" id="IPR035069">
    <property type="entry name" value="TTHA1013/TTHA0281-like"/>
</dbReference>